<keyword evidence="1" id="KW-1133">Transmembrane helix</keyword>
<proteinExistence type="predicted"/>
<organism evidence="2">
    <name type="scientific">viral metagenome</name>
    <dbReference type="NCBI Taxonomy" id="1070528"/>
    <lineage>
        <taxon>unclassified sequences</taxon>
        <taxon>metagenomes</taxon>
        <taxon>organismal metagenomes</taxon>
    </lineage>
</organism>
<protein>
    <submittedName>
        <fullName evidence="2">Uncharacterized protein</fullName>
    </submittedName>
</protein>
<name>A0A6C0BU67_9ZZZZ</name>
<evidence type="ECO:0000256" key="1">
    <source>
        <dbReference type="SAM" id="Phobius"/>
    </source>
</evidence>
<accession>A0A6C0BU67</accession>
<dbReference type="InterPro" id="IPR043929">
    <property type="entry name" value="DUF5755"/>
</dbReference>
<evidence type="ECO:0000313" key="2">
    <source>
        <dbReference type="EMBL" id="QHS94783.1"/>
    </source>
</evidence>
<keyword evidence="1" id="KW-0812">Transmembrane</keyword>
<dbReference type="EMBL" id="MN739233">
    <property type="protein sequence ID" value="QHS94783.1"/>
    <property type="molecule type" value="Genomic_DNA"/>
</dbReference>
<dbReference type="Pfam" id="PF19059">
    <property type="entry name" value="DUF5755"/>
    <property type="match status" value="1"/>
</dbReference>
<dbReference type="AlphaFoldDB" id="A0A6C0BU67"/>
<sequence>MARKNSYDLLCSSNISLLLVLLIIIGIIYIIFNHSHYQNNETIPNHVHSPLTFLRPNYGYTNLPNDVLLDPYSAPLRDNRYMVPTHDLRGMPVATHMPGVGVPINVPTRALDAEYRQVGILSRKSGIGETILPLMGRPLYTSRDKWQFYTINDNNNQVKLPMSHNGRSCTSENGCDNLYSGDVVDVEGYNEKFKVTSYDNAVMRYIPFI</sequence>
<feature type="transmembrane region" description="Helical" evidence="1">
    <location>
        <begin position="7"/>
        <end position="32"/>
    </location>
</feature>
<keyword evidence="1" id="KW-0472">Membrane</keyword>
<reference evidence="2" key="1">
    <citation type="journal article" date="2020" name="Nature">
        <title>Giant virus diversity and host interactions through global metagenomics.</title>
        <authorList>
            <person name="Schulz F."/>
            <person name="Roux S."/>
            <person name="Paez-Espino D."/>
            <person name="Jungbluth S."/>
            <person name="Walsh D.A."/>
            <person name="Denef V.J."/>
            <person name="McMahon K.D."/>
            <person name="Konstantinidis K.T."/>
            <person name="Eloe-Fadrosh E.A."/>
            <person name="Kyrpides N.C."/>
            <person name="Woyke T."/>
        </authorList>
    </citation>
    <scope>NUCLEOTIDE SEQUENCE</scope>
    <source>
        <strain evidence="2">GVMAG-M-3300018428-16</strain>
    </source>
</reference>